<comment type="caution">
    <text evidence="3">The sequence shown here is derived from an EMBL/GenBank/DDBJ whole genome shotgun (WGS) entry which is preliminary data.</text>
</comment>
<sequence length="326" mass="34835">MRRVLRILALLCVLLTGMDSLHAQRRRIFTDRKAFGKVTYPSTANVTFNMVDGYVKVTGSNRFIFPTSDNSVYRPFAATADGTTGAYFSANPAVAVTSSHKGGNYPPLPTGAPFSATSKDANIGKVSGQEYWDINGATATKITLSWHLESAMASLAPGGNLAKVYIIGWNGSKWVKIPSTVDAVSLFGSTSNTSSGSMTTNTAIVPNTYLAYTFGADLSSAREMAPGADSALVAADGTEILKPENSSLDDVNAAVYPNPARDRIFVRNSKSIKQVSVVDMSGRSIISVNRNYEHGIDVNSLPAGIYLVNVQDDEGKTTSRKIIINK</sequence>
<dbReference type="Proteomes" id="UP001264980">
    <property type="component" value="Unassembled WGS sequence"/>
</dbReference>
<feature type="signal peptide" evidence="1">
    <location>
        <begin position="1"/>
        <end position="23"/>
    </location>
</feature>
<dbReference type="InterPro" id="IPR026444">
    <property type="entry name" value="Secre_tail"/>
</dbReference>
<reference evidence="3 4" key="1">
    <citation type="submission" date="2023-07" db="EMBL/GenBank/DDBJ databases">
        <title>Sorghum-associated microbial communities from plants grown in Nebraska, USA.</title>
        <authorList>
            <person name="Schachtman D."/>
        </authorList>
    </citation>
    <scope>NUCLEOTIDE SEQUENCE [LARGE SCALE GENOMIC DNA]</scope>
    <source>
        <strain evidence="3 4">BE57</strain>
    </source>
</reference>
<dbReference type="RefSeq" id="WP_309992326.1">
    <property type="nucleotide sequence ID" value="NZ_JAVDTI010000008.1"/>
</dbReference>
<feature type="chain" id="PRO_5046039178" description="Secretion system C-terminal sorting domain-containing protein" evidence="1">
    <location>
        <begin position="24"/>
        <end position="326"/>
    </location>
</feature>
<name>A0ABU1R736_9BACT</name>
<dbReference type="Pfam" id="PF18962">
    <property type="entry name" value="Por_Secre_tail"/>
    <property type="match status" value="1"/>
</dbReference>
<keyword evidence="1" id="KW-0732">Signal</keyword>
<gene>
    <name evidence="3" type="ORF">J2W84_006281</name>
</gene>
<organism evidence="3 4">
    <name type="scientific">Dyadobacter fermentans</name>
    <dbReference type="NCBI Taxonomy" id="94254"/>
    <lineage>
        <taxon>Bacteria</taxon>
        <taxon>Pseudomonadati</taxon>
        <taxon>Bacteroidota</taxon>
        <taxon>Cytophagia</taxon>
        <taxon>Cytophagales</taxon>
        <taxon>Spirosomataceae</taxon>
        <taxon>Dyadobacter</taxon>
    </lineage>
</organism>
<feature type="domain" description="Secretion system C-terminal sorting" evidence="2">
    <location>
        <begin position="255"/>
        <end position="324"/>
    </location>
</feature>
<evidence type="ECO:0000259" key="2">
    <source>
        <dbReference type="Pfam" id="PF18962"/>
    </source>
</evidence>
<evidence type="ECO:0000256" key="1">
    <source>
        <dbReference type="SAM" id="SignalP"/>
    </source>
</evidence>
<evidence type="ECO:0000313" key="3">
    <source>
        <dbReference type="EMBL" id="MDR6809216.1"/>
    </source>
</evidence>
<accession>A0ABU1R736</accession>
<protein>
    <recommendedName>
        <fullName evidence="2">Secretion system C-terminal sorting domain-containing protein</fullName>
    </recommendedName>
</protein>
<evidence type="ECO:0000313" key="4">
    <source>
        <dbReference type="Proteomes" id="UP001264980"/>
    </source>
</evidence>
<proteinExistence type="predicted"/>
<keyword evidence="4" id="KW-1185">Reference proteome</keyword>
<dbReference type="NCBIfam" id="TIGR04183">
    <property type="entry name" value="Por_Secre_tail"/>
    <property type="match status" value="1"/>
</dbReference>
<dbReference type="EMBL" id="JAVDTI010000008">
    <property type="protein sequence ID" value="MDR6809216.1"/>
    <property type="molecule type" value="Genomic_DNA"/>
</dbReference>